<keyword evidence="1" id="KW-0812">Transmembrane</keyword>
<feature type="transmembrane region" description="Helical" evidence="1">
    <location>
        <begin position="94"/>
        <end position="115"/>
    </location>
</feature>
<evidence type="ECO:0000256" key="1">
    <source>
        <dbReference type="SAM" id="Phobius"/>
    </source>
</evidence>
<evidence type="ECO:0000313" key="2">
    <source>
        <dbReference type="EMBL" id="EGC40055.1"/>
    </source>
</evidence>
<dbReference type="Proteomes" id="UP000001064">
    <property type="component" value="Unassembled WGS sequence"/>
</dbReference>
<accession>F0Z7Q2</accession>
<dbReference type="Pfam" id="PF08592">
    <property type="entry name" value="Anthrone_oxy"/>
    <property type="match status" value="1"/>
</dbReference>
<feature type="transmembrane region" description="Helical" evidence="1">
    <location>
        <begin position="147"/>
        <end position="163"/>
    </location>
</feature>
<keyword evidence="1" id="KW-0472">Membrane</keyword>
<proteinExistence type="predicted"/>
<keyword evidence="3" id="KW-1185">Reference proteome</keyword>
<dbReference type="PANTHER" id="PTHR36535">
    <property type="entry name" value="YALI0E30327P"/>
    <property type="match status" value="1"/>
</dbReference>
<protein>
    <submittedName>
        <fullName evidence="2">Uncharacterized protein</fullName>
    </submittedName>
</protein>
<dbReference type="RefSeq" id="XP_003283404.1">
    <property type="nucleotide sequence ID" value="XM_003283356.1"/>
</dbReference>
<feature type="transmembrane region" description="Helical" evidence="1">
    <location>
        <begin position="57"/>
        <end position="82"/>
    </location>
</feature>
<dbReference type="GeneID" id="10509309"/>
<dbReference type="AlphaFoldDB" id="F0Z7Q2"/>
<dbReference type="OrthoDB" id="3750842at2759"/>
<keyword evidence="1" id="KW-1133">Transmembrane helix</keyword>
<feature type="transmembrane region" description="Helical" evidence="1">
    <location>
        <begin position="12"/>
        <end position="36"/>
    </location>
</feature>
<name>F0Z7Q2_DICPU</name>
<dbReference type="PANTHER" id="PTHR36535:SF1">
    <property type="entry name" value="DUF1772 DOMAIN-CONTAINING PROTEIN"/>
    <property type="match status" value="1"/>
</dbReference>
<evidence type="ECO:0000313" key="3">
    <source>
        <dbReference type="Proteomes" id="UP000001064"/>
    </source>
</evidence>
<reference evidence="3" key="1">
    <citation type="journal article" date="2011" name="Genome Biol.">
        <title>Comparative genomics of the social amoebae Dictyostelium discoideum and Dictyostelium purpureum.</title>
        <authorList>
            <consortium name="US DOE Joint Genome Institute (JGI-PGF)"/>
            <person name="Sucgang R."/>
            <person name="Kuo A."/>
            <person name="Tian X."/>
            <person name="Salerno W."/>
            <person name="Parikh A."/>
            <person name="Feasley C.L."/>
            <person name="Dalin E."/>
            <person name="Tu H."/>
            <person name="Huang E."/>
            <person name="Barry K."/>
            <person name="Lindquist E."/>
            <person name="Shapiro H."/>
            <person name="Bruce D."/>
            <person name="Schmutz J."/>
            <person name="Salamov A."/>
            <person name="Fey P."/>
            <person name="Gaudet P."/>
            <person name="Anjard C."/>
            <person name="Babu M.M."/>
            <person name="Basu S."/>
            <person name="Bushmanova Y."/>
            <person name="van der Wel H."/>
            <person name="Katoh-Kurasawa M."/>
            <person name="Dinh C."/>
            <person name="Coutinho P.M."/>
            <person name="Saito T."/>
            <person name="Elias M."/>
            <person name="Schaap P."/>
            <person name="Kay R.R."/>
            <person name="Henrissat B."/>
            <person name="Eichinger L."/>
            <person name="Rivero F."/>
            <person name="Putnam N.H."/>
            <person name="West C.M."/>
            <person name="Loomis W.F."/>
            <person name="Chisholm R.L."/>
            <person name="Shaulsky G."/>
            <person name="Strassmann J.E."/>
            <person name="Queller D.C."/>
            <person name="Kuspa A."/>
            <person name="Grigoriev I.V."/>
        </authorList>
    </citation>
    <scope>NUCLEOTIDE SEQUENCE [LARGE SCALE GENOMIC DNA]</scope>
    <source>
        <strain evidence="3">QSDP1</strain>
    </source>
</reference>
<dbReference type="EMBL" id="GL870947">
    <property type="protein sequence ID" value="EGC40055.1"/>
    <property type="molecule type" value="Genomic_DNA"/>
</dbReference>
<dbReference type="InParanoid" id="F0Z7Q2"/>
<dbReference type="KEGG" id="dpp:DICPUDRAFT_74428"/>
<dbReference type="VEuPathDB" id="AmoebaDB:DICPUDRAFT_74428"/>
<dbReference type="InterPro" id="IPR013901">
    <property type="entry name" value="Anthrone_oxy"/>
</dbReference>
<gene>
    <name evidence="2" type="ORF">DICPUDRAFT_74428</name>
</gene>
<sequence length="164" mass="18557">MDQSFIGTNSLVSVLAGLVFIGTVIKVGISLQTYLIDVRCVLLLPTELGLREWREKYKVLSFAQFSLTVVTSALSFLTYFTVLFSDSGNTLKAQLWLLCCILMFSLLPYTVLVVVPINKRLNSKECEENLSLSAALLKKWGEVNKPRPFMLLLIMVIFYYVIFV</sequence>
<organism evidence="2 3">
    <name type="scientific">Dictyostelium purpureum</name>
    <name type="common">Slime mold</name>
    <dbReference type="NCBI Taxonomy" id="5786"/>
    <lineage>
        <taxon>Eukaryota</taxon>
        <taxon>Amoebozoa</taxon>
        <taxon>Evosea</taxon>
        <taxon>Eumycetozoa</taxon>
        <taxon>Dictyostelia</taxon>
        <taxon>Dictyosteliales</taxon>
        <taxon>Dictyosteliaceae</taxon>
        <taxon>Dictyostelium</taxon>
    </lineage>
</organism>